<evidence type="ECO:0000313" key="1">
    <source>
        <dbReference type="EMBL" id="NEL81404.1"/>
    </source>
</evidence>
<evidence type="ECO:0008006" key="3">
    <source>
        <dbReference type="Google" id="ProtNLM"/>
    </source>
</evidence>
<dbReference type="PANTHER" id="PTHR47234">
    <property type="match status" value="1"/>
</dbReference>
<comment type="caution">
    <text evidence="1">The sequence shown here is derived from an EMBL/GenBank/DDBJ whole genome shotgun (WGS) entry which is preliminary data.</text>
</comment>
<evidence type="ECO:0000313" key="2">
    <source>
        <dbReference type="Proteomes" id="UP000471082"/>
    </source>
</evidence>
<sequence>GCVPFSVFGNGAVTPQAAAWFNTTARSQAKIQQTVFSASVANSNLLSLPAGDIGFAGGVEYRKEQSEEITDPLAASGATFLNA</sequence>
<feature type="non-terminal residue" evidence="1">
    <location>
        <position position="83"/>
    </location>
</feature>
<organism evidence="1 2">
    <name type="scientific">Xanthomonas perforans</name>
    <dbReference type="NCBI Taxonomy" id="442694"/>
    <lineage>
        <taxon>Bacteria</taxon>
        <taxon>Pseudomonadati</taxon>
        <taxon>Pseudomonadota</taxon>
        <taxon>Gammaproteobacteria</taxon>
        <taxon>Lysobacterales</taxon>
        <taxon>Lysobacteraceae</taxon>
        <taxon>Xanthomonas</taxon>
    </lineage>
</organism>
<feature type="non-terminal residue" evidence="1">
    <location>
        <position position="1"/>
    </location>
</feature>
<accession>A0A7X5N6B8</accession>
<protein>
    <recommendedName>
        <fullName evidence="3">TonB-dependent receptor</fullName>
    </recommendedName>
</protein>
<dbReference type="AlphaFoldDB" id="A0A7X5N6B8"/>
<dbReference type="EMBL" id="JAAGYU010002550">
    <property type="protein sequence ID" value="NEL81404.1"/>
    <property type="molecule type" value="Genomic_DNA"/>
</dbReference>
<reference evidence="1 2" key="1">
    <citation type="submission" date="2019-11" db="EMBL/GenBank/DDBJ databases">
        <title>Genome-resolved metagenomics to study the prevalence of co-infection and intraspecific heterogeneity among plant pathogen metapopulations.</title>
        <authorList>
            <person name="Newberry E."/>
            <person name="Bhandari R."/>
            <person name="Kemble J."/>
            <person name="Sikora E."/>
            <person name="Potnis N."/>
        </authorList>
    </citation>
    <scope>NUCLEOTIDE SEQUENCE [LARGE SCALE GENOMIC DNA]</scope>
    <source>
        <strain evidence="1">Xp_Tom_Tuscaloosa_18b</strain>
    </source>
</reference>
<dbReference type="PANTHER" id="PTHR47234:SF2">
    <property type="entry name" value="TONB-DEPENDENT RECEPTOR"/>
    <property type="match status" value="1"/>
</dbReference>
<name>A0A7X5N6B8_XANPE</name>
<gene>
    <name evidence="1" type="ORF">G3W61_34645</name>
</gene>
<dbReference type="Proteomes" id="UP000471082">
    <property type="component" value="Unassembled WGS sequence"/>
</dbReference>
<proteinExistence type="predicted"/>